<organism evidence="2">
    <name type="scientific">marine sediment metagenome</name>
    <dbReference type="NCBI Taxonomy" id="412755"/>
    <lineage>
        <taxon>unclassified sequences</taxon>
        <taxon>metagenomes</taxon>
        <taxon>ecological metagenomes</taxon>
    </lineage>
</organism>
<reference evidence="2" key="1">
    <citation type="journal article" date="2014" name="Front. Microbiol.">
        <title>High frequency of phylogenetically diverse reductive dehalogenase-homologous genes in deep subseafloor sedimentary metagenomes.</title>
        <authorList>
            <person name="Kawai M."/>
            <person name="Futagami T."/>
            <person name="Toyoda A."/>
            <person name="Takaki Y."/>
            <person name="Nishi S."/>
            <person name="Hori S."/>
            <person name="Arai W."/>
            <person name="Tsubouchi T."/>
            <person name="Morono Y."/>
            <person name="Uchiyama I."/>
            <person name="Ito T."/>
            <person name="Fujiyama A."/>
            <person name="Inagaki F."/>
            <person name="Takami H."/>
        </authorList>
    </citation>
    <scope>NUCLEOTIDE SEQUENCE</scope>
    <source>
        <strain evidence="2">Expedition CK06-06</strain>
    </source>
</reference>
<feature type="transmembrane region" description="Helical" evidence="1">
    <location>
        <begin position="12"/>
        <end position="37"/>
    </location>
</feature>
<name>X1HXC6_9ZZZZ</name>
<keyword evidence="1" id="KW-1133">Transmembrane helix</keyword>
<evidence type="ECO:0000256" key="1">
    <source>
        <dbReference type="SAM" id="Phobius"/>
    </source>
</evidence>
<proteinExistence type="predicted"/>
<protein>
    <submittedName>
        <fullName evidence="2">Uncharacterized protein</fullName>
    </submittedName>
</protein>
<dbReference type="EMBL" id="BARU01026181">
    <property type="protein sequence ID" value="GAH74821.1"/>
    <property type="molecule type" value="Genomic_DNA"/>
</dbReference>
<keyword evidence="1" id="KW-0812">Transmembrane</keyword>
<evidence type="ECO:0000313" key="2">
    <source>
        <dbReference type="EMBL" id="GAH74821.1"/>
    </source>
</evidence>
<keyword evidence="1" id="KW-0472">Membrane</keyword>
<feature type="non-terminal residue" evidence="2">
    <location>
        <position position="109"/>
    </location>
</feature>
<accession>X1HXC6</accession>
<gene>
    <name evidence="2" type="ORF">S03H2_42095</name>
</gene>
<dbReference type="AlphaFoldDB" id="X1HXC6"/>
<comment type="caution">
    <text evidence="2">The sequence shown here is derived from an EMBL/GenBank/DDBJ whole genome shotgun (WGS) entry which is preliminary data.</text>
</comment>
<sequence>MVNKMRNGYSNFTIKLILSLLIMAELMIPILMSPLLIRNNTSNEYFPNISGNPNKKWYDPEIISYFSDYYYDPSIAVDNKGNVHIVWQLDYGFADDIFYRVWDSSLKDW</sequence>